<keyword evidence="4" id="KW-0804">Transcription</keyword>
<dbReference type="SUPFAM" id="SSF53850">
    <property type="entry name" value="Periplasmic binding protein-like II"/>
    <property type="match status" value="1"/>
</dbReference>
<evidence type="ECO:0000313" key="7">
    <source>
        <dbReference type="Proteomes" id="UP000628710"/>
    </source>
</evidence>
<dbReference type="Pfam" id="PF03466">
    <property type="entry name" value="LysR_substrate"/>
    <property type="match status" value="1"/>
</dbReference>
<dbReference type="Gene3D" id="3.40.190.10">
    <property type="entry name" value="Periplasmic binding protein-like II"/>
    <property type="match status" value="2"/>
</dbReference>
<gene>
    <name evidence="6" type="ORF">I8J31_18050</name>
</gene>
<sequence>MSTKLPPLNALKVFEVAARKLSFSQTAIELCVTQGAVSKQIKTLEEYLQLALFDRTPTGLQLTDAGKFYLPTIMEALEQIHSSTVGLQQFSAETQHLTLNISPSLSSLWMIPRLNLLNQTFPSLRLNIVSGDGAYQFHQASADVAIRCLPMSLSHQNATLLKKETLLPVIHKDLLVYTPINEPNDFFKHYLIHPTTRPQLWQQCLSSVLSSEKRERVLKSHHAFEHFFMSLEAVKQKQGIALIPEFLVADLLDDSELINPLGFKYESGYGYYFLTPSYRQQNTLIKQLYEWFDDNLEA</sequence>
<dbReference type="InterPro" id="IPR005119">
    <property type="entry name" value="LysR_subst-bd"/>
</dbReference>
<evidence type="ECO:0000256" key="1">
    <source>
        <dbReference type="ARBA" id="ARBA00009437"/>
    </source>
</evidence>
<organism evidence="6 7">
    <name type="scientific">Marinomonas transparens</name>
    <dbReference type="NCBI Taxonomy" id="2795388"/>
    <lineage>
        <taxon>Bacteria</taxon>
        <taxon>Pseudomonadati</taxon>
        <taxon>Pseudomonadota</taxon>
        <taxon>Gammaproteobacteria</taxon>
        <taxon>Oceanospirillales</taxon>
        <taxon>Oceanospirillaceae</taxon>
        <taxon>Marinomonas</taxon>
    </lineage>
</organism>
<dbReference type="InterPro" id="IPR036388">
    <property type="entry name" value="WH-like_DNA-bd_sf"/>
</dbReference>
<comment type="caution">
    <text evidence="6">The sequence shown here is derived from an EMBL/GenBank/DDBJ whole genome shotgun (WGS) entry which is preliminary data.</text>
</comment>
<reference evidence="6" key="1">
    <citation type="submission" date="2020-12" db="EMBL/GenBank/DDBJ databases">
        <title>Marinomonas arctica sp. nov., a psychrotolerant bacterium isolated from the Arctic.</title>
        <authorList>
            <person name="Zhang Y."/>
        </authorList>
    </citation>
    <scope>NUCLEOTIDE SEQUENCE</scope>
    <source>
        <strain evidence="6">C1424</strain>
    </source>
</reference>
<dbReference type="RefSeq" id="WP_199469977.1">
    <property type="nucleotide sequence ID" value="NZ_JAEMNX010000027.1"/>
</dbReference>
<evidence type="ECO:0000256" key="2">
    <source>
        <dbReference type="ARBA" id="ARBA00023015"/>
    </source>
</evidence>
<dbReference type="AlphaFoldDB" id="A0A934JWM1"/>
<keyword evidence="2" id="KW-0805">Transcription regulation</keyword>
<accession>A0A934JWM1</accession>
<name>A0A934JWM1_9GAMM</name>
<dbReference type="PROSITE" id="PS50931">
    <property type="entry name" value="HTH_LYSR"/>
    <property type="match status" value="1"/>
</dbReference>
<dbReference type="GO" id="GO:0006351">
    <property type="term" value="P:DNA-templated transcription"/>
    <property type="evidence" value="ECO:0007669"/>
    <property type="project" value="TreeGrafter"/>
</dbReference>
<dbReference type="Gene3D" id="1.10.10.10">
    <property type="entry name" value="Winged helix-like DNA-binding domain superfamily/Winged helix DNA-binding domain"/>
    <property type="match status" value="1"/>
</dbReference>
<dbReference type="InterPro" id="IPR058163">
    <property type="entry name" value="LysR-type_TF_proteobact-type"/>
</dbReference>
<dbReference type="PANTHER" id="PTHR30537:SF26">
    <property type="entry name" value="GLYCINE CLEAVAGE SYSTEM TRANSCRIPTIONAL ACTIVATOR"/>
    <property type="match status" value="1"/>
</dbReference>
<proteinExistence type="inferred from homology"/>
<dbReference type="PRINTS" id="PR00039">
    <property type="entry name" value="HTHLYSR"/>
</dbReference>
<evidence type="ECO:0000256" key="4">
    <source>
        <dbReference type="ARBA" id="ARBA00023163"/>
    </source>
</evidence>
<dbReference type="PANTHER" id="PTHR30537">
    <property type="entry name" value="HTH-TYPE TRANSCRIPTIONAL REGULATOR"/>
    <property type="match status" value="1"/>
</dbReference>
<dbReference type="FunFam" id="1.10.10.10:FF:000038">
    <property type="entry name" value="Glycine cleavage system transcriptional activator"/>
    <property type="match status" value="1"/>
</dbReference>
<evidence type="ECO:0000313" key="6">
    <source>
        <dbReference type="EMBL" id="MBJ7539582.1"/>
    </source>
</evidence>
<evidence type="ECO:0000259" key="5">
    <source>
        <dbReference type="PROSITE" id="PS50931"/>
    </source>
</evidence>
<dbReference type="EMBL" id="JAEMNX010000027">
    <property type="protein sequence ID" value="MBJ7539582.1"/>
    <property type="molecule type" value="Genomic_DNA"/>
</dbReference>
<dbReference type="GO" id="GO:0043565">
    <property type="term" value="F:sequence-specific DNA binding"/>
    <property type="evidence" value="ECO:0007669"/>
    <property type="project" value="TreeGrafter"/>
</dbReference>
<feature type="domain" description="HTH lysR-type" evidence="5">
    <location>
        <begin position="6"/>
        <end position="63"/>
    </location>
</feature>
<dbReference type="SUPFAM" id="SSF46785">
    <property type="entry name" value="Winged helix' DNA-binding domain"/>
    <property type="match status" value="1"/>
</dbReference>
<protein>
    <submittedName>
        <fullName evidence="6">LysR family transcriptional regulator</fullName>
    </submittedName>
</protein>
<evidence type="ECO:0000256" key="3">
    <source>
        <dbReference type="ARBA" id="ARBA00023125"/>
    </source>
</evidence>
<dbReference type="GO" id="GO:0003700">
    <property type="term" value="F:DNA-binding transcription factor activity"/>
    <property type="evidence" value="ECO:0007669"/>
    <property type="project" value="InterPro"/>
</dbReference>
<dbReference type="Pfam" id="PF00126">
    <property type="entry name" value="HTH_1"/>
    <property type="match status" value="1"/>
</dbReference>
<dbReference type="Proteomes" id="UP000628710">
    <property type="component" value="Unassembled WGS sequence"/>
</dbReference>
<dbReference type="InterPro" id="IPR000847">
    <property type="entry name" value="LysR_HTH_N"/>
</dbReference>
<comment type="similarity">
    <text evidence="1">Belongs to the LysR transcriptional regulatory family.</text>
</comment>
<dbReference type="InterPro" id="IPR036390">
    <property type="entry name" value="WH_DNA-bd_sf"/>
</dbReference>
<keyword evidence="7" id="KW-1185">Reference proteome</keyword>
<keyword evidence="3" id="KW-0238">DNA-binding</keyword>